<dbReference type="PRINTS" id="PR00237">
    <property type="entry name" value="GPCRRHODOPSN"/>
</dbReference>
<protein>
    <recommendedName>
        <fullName evidence="7">G-protein coupled receptors family 1 profile domain-containing protein</fullName>
    </recommendedName>
</protein>
<evidence type="ECO:0000313" key="8">
    <source>
        <dbReference type="EMBL" id="KNC26253.1"/>
    </source>
</evidence>
<dbReference type="AlphaFoldDB" id="A0A0L0C1L1"/>
<evidence type="ECO:0000256" key="1">
    <source>
        <dbReference type="ARBA" id="ARBA00004370"/>
    </source>
</evidence>
<feature type="transmembrane region" description="Helical" evidence="6">
    <location>
        <begin position="140"/>
        <end position="163"/>
    </location>
</feature>
<dbReference type="InterPro" id="IPR000276">
    <property type="entry name" value="GPCR_Rhodpsn"/>
</dbReference>
<organism evidence="8 9">
    <name type="scientific">Lucilia cuprina</name>
    <name type="common">Green bottle fly</name>
    <name type="synonym">Australian sheep blowfly</name>
    <dbReference type="NCBI Taxonomy" id="7375"/>
    <lineage>
        <taxon>Eukaryota</taxon>
        <taxon>Metazoa</taxon>
        <taxon>Ecdysozoa</taxon>
        <taxon>Arthropoda</taxon>
        <taxon>Hexapoda</taxon>
        <taxon>Insecta</taxon>
        <taxon>Pterygota</taxon>
        <taxon>Neoptera</taxon>
        <taxon>Endopterygota</taxon>
        <taxon>Diptera</taxon>
        <taxon>Brachycera</taxon>
        <taxon>Muscomorpha</taxon>
        <taxon>Oestroidea</taxon>
        <taxon>Calliphoridae</taxon>
        <taxon>Luciliinae</taxon>
        <taxon>Lucilia</taxon>
    </lineage>
</organism>
<proteinExistence type="inferred from homology"/>
<dbReference type="EMBL" id="JRES01000997">
    <property type="protein sequence ID" value="KNC26253.1"/>
    <property type="molecule type" value="Genomic_DNA"/>
</dbReference>
<feature type="transmembrane region" description="Helical" evidence="6">
    <location>
        <begin position="322"/>
        <end position="347"/>
    </location>
</feature>
<comment type="similarity">
    <text evidence="2">Belongs to the G-protein coupled receptor 1 family.</text>
</comment>
<dbReference type="GO" id="GO:0008528">
    <property type="term" value="F:G protein-coupled peptide receptor activity"/>
    <property type="evidence" value="ECO:0007669"/>
    <property type="project" value="InterPro"/>
</dbReference>
<dbReference type="InterPro" id="IPR017452">
    <property type="entry name" value="GPCR_Rhodpsn_7TM"/>
</dbReference>
<keyword evidence="5 6" id="KW-0472">Membrane</keyword>
<dbReference type="Pfam" id="PF10324">
    <property type="entry name" value="7TM_GPCR_Srw"/>
    <property type="match status" value="1"/>
</dbReference>
<feature type="transmembrane region" description="Helical" evidence="6">
    <location>
        <begin position="175"/>
        <end position="198"/>
    </location>
</feature>
<reference evidence="8 9" key="1">
    <citation type="journal article" date="2015" name="Nat. Commun.">
        <title>Lucilia cuprina genome unlocks parasitic fly biology to underpin future interventions.</title>
        <authorList>
            <person name="Anstead C.A."/>
            <person name="Korhonen P.K."/>
            <person name="Young N.D."/>
            <person name="Hall R.S."/>
            <person name="Jex A.R."/>
            <person name="Murali S.C."/>
            <person name="Hughes D.S."/>
            <person name="Lee S.F."/>
            <person name="Perry T."/>
            <person name="Stroehlein A.J."/>
            <person name="Ansell B.R."/>
            <person name="Breugelmans B."/>
            <person name="Hofmann A."/>
            <person name="Qu J."/>
            <person name="Dugan S."/>
            <person name="Lee S.L."/>
            <person name="Chao H."/>
            <person name="Dinh H."/>
            <person name="Han Y."/>
            <person name="Doddapaneni H.V."/>
            <person name="Worley K.C."/>
            <person name="Muzny D.M."/>
            <person name="Ioannidis P."/>
            <person name="Waterhouse R.M."/>
            <person name="Zdobnov E.M."/>
            <person name="James P.J."/>
            <person name="Bagnall N.H."/>
            <person name="Kotze A.C."/>
            <person name="Gibbs R.A."/>
            <person name="Richards S."/>
            <person name="Batterham P."/>
            <person name="Gasser R.B."/>
        </authorList>
    </citation>
    <scope>NUCLEOTIDE SEQUENCE [LARGE SCALE GENOMIC DNA]</scope>
    <source>
        <strain evidence="8 9">LS</strain>
        <tissue evidence="8">Full body</tissue>
    </source>
</reference>
<feature type="transmembrane region" description="Helical" evidence="6">
    <location>
        <begin position="415"/>
        <end position="440"/>
    </location>
</feature>
<comment type="subcellular location">
    <subcellularLocation>
        <location evidence="1">Membrane</location>
    </subcellularLocation>
</comment>
<evidence type="ECO:0000256" key="4">
    <source>
        <dbReference type="ARBA" id="ARBA00022989"/>
    </source>
</evidence>
<keyword evidence="9" id="KW-1185">Reference proteome</keyword>
<feature type="transmembrane region" description="Helical" evidence="6">
    <location>
        <begin position="378"/>
        <end position="403"/>
    </location>
</feature>
<dbReference type="InterPro" id="IPR019427">
    <property type="entry name" value="7TM_GPCR_serpentine_rcpt_Srw"/>
</dbReference>
<evidence type="ECO:0000256" key="2">
    <source>
        <dbReference type="ARBA" id="ARBA00010663"/>
    </source>
</evidence>
<dbReference type="OMA" id="NDCEIND"/>
<name>A0A0L0C1L1_LUCCU</name>
<comment type="caution">
    <text evidence="8">The sequence shown here is derived from an EMBL/GenBank/DDBJ whole genome shotgun (WGS) entry which is preliminary data.</text>
</comment>
<dbReference type="InterPro" id="IPR053071">
    <property type="entry name" value="GPCR1-related_rcpt"/>
</dbReference>
<keyword evidence="4 6" id="KW-1133">Transmembrane helix</keyword>
<sequence>MNLQEIYSTAITETVAAVMDPSMAVSYNNMKNNNTIYSYDTSAPSGWTGDGGGGGGGGSGSVGASSASVGYEASGDVFINSASNYLNTIDGSINNNTRHGPMNFSDLYYGEERCQNFDFLTNLSYWNVTCDSPVEYIVPLYGYSMPFLLITTVLSNSLIVLILSKKKMSTPTNFVLMGMAIYDMLTVIFPAPGIWYMYTFGNHYKPLQPVSVCYIYQILNEIMPTMCHTASIWLTLALAVQRYIYVCHAPMAHTWCTMPRVKRCTLYITIAAFLHQSTKLLDHTFEPVEINWEGQVVEVCHMRTANWVDDYIGEDLYYTSYFLFRVIFVHLVPCIMLVTLNILLFAAMRQAQERRKLLFRENRKKECKKLRESNCTTLMLIVVVTVFLIVEIPIAVVTAMHIVSSLYINFMDYDSANILITFTNFFLVVSYPINFGIYCGMSRQFRETFKEIFLGSMAVKKDNSSKYSIVNGPRTCTNTNETVLYSVTEIPVGGGRGDTTATTSISACGVGGISSSSGGIISHRNNVTNIDCGAARRCSEQHQQHFVVMDIINEDKVEV</sequence>
<evidence type="ECO:0000313" key="9">
    <source>
        <dbReference type="Proteomes" id="UP000037069"/>
    </source>
</evidence>
<gene>
    <name evidence="8" type="ORF">FF38_01128</name>
</gene>
<dbReference type="PANTHER" id="PTHR47023:SF1">
    <property type="entry name" value="SEX PEPTIDE RECEPTOR"/>
    <property type="match status" value="1"/>
</dbReference>
<keyword evidence="3 6" id="KW-0812">Transmembrane</keyword>
<dbReference type="Proteomes" id="UP000037069">
    <property type="component" value="Unassembled WGS sequence"/>
</dbReference>
<dbReference type="PANTHER" id="PTHR47023">
    <property type="entry name" value="SEX PEPTIDE RECEPTOR"/>
    <property type="match status" value="1"/>
</dbReference>
<accession>A0A0L0C1L1</accession>
<evidence type="ECO:0000256" key="6">
    <source>
        <dbReference type="SAM" id="Phobius"/>
    </source>
</evidence>
<evidence type="ECO:0000256" key="5">
    <source>
        <dbReference type="ARBA" id="ARBA00023136"/>
    </source>
</evidence>
<dbReference type="CDD" id="cd14978">
    <property type="entry name" value="7tmA_FMRFamide_R-like"/>
    <property type="match status" value="1"/>
</dbReference>
<dbReference type="Gene3D" id="1.20.1070.10">
    <property type="entry name" value="Rhodopsin 7-helix transmembrane proteins"/>
    <property type="match status" value="1"/>
</dbReference>
<dbReference type="OrthoDB" id="5962323at2759"/>
<feature type="domain" description="G-protein coupled receptors family 1 profile" evidence="7">
    <location>
        <begin position="155"/>
        <end position="438"/>
    </location>
</feature>
<dbReference type="PROSITE" id="PS50262">
    <property type="entry name" value="G_PROTEIN_RECEP_F1_2"/>
    <property type="match status" value="1"/>
</dbReference>
<dbReference type="GO" id="GO:0016020">
    <property type="term" value="C:membrane"/>
    <property type="evidence" value="ECO:0007669"/>
    <property type="project" value="UniProtKB-SubCell"/>
</dbReference>
<dbReference type="SUPFAM" id="SSF81321">
    <property type="entry name" value="Family A G protein-coupled receptor-like"/>
    <property type="match status" value="1"/>
</dbReference>
<evidence type="ECO:0000259" key="7">
    <source>
        <dbReference type="PROSITE" id="PS50262"/>
    </source>
</evidence>
<evidence type="ECO:0000256" key="3">
    <source>
        <dbReference type="ARBA" id="ARBA00022692"/>
    </source>
</evidence>